<feature type="compositionally biased region" description="Polar residues" evidence="1">
    <location>
        <begin position="18"/>
        <end position="37"/>
    </location>
</feature>
<sequence length="381" mass="42158">MNVDKLTTSNDRSRKLQKASSSYYPQEQDQYLPSRSYPSAYDYGKAYQQDERDWERFAIVDVRMPSNPDTAESYWKYGMQGKGSWSDSGCKNTLYVNGYERKKTSRAAQHELGVPTEKPTSFMYNTVPSGTNGYKPTSYSSGSFEQNAVYSTDSSYYLTEPMYHDVPLTQYSEPQPLVYPGYGEPHFDYYPSPSAAPQTLDPYDQPYQSVDDVQQPFPYTPLLFYGSMPPAVYPDYGLPPTVYYPPPTFAPPTADPSKPPTSGAGSGPTGGDSPYKMATDEQHPSFAAPVRERLNESPKAPVISAYGQPSAPESTTNSNTTVKAETKAPGNGTTVHQATTVKSTATPMTTTKKPKMDDEAFWAVDENAESTTDLVEESAER</sequence>
<accession>A0A084W7F5</accession>
<dbReference type="EMBL" id="KE525315">
    <property type="protein sequence ID" value="KFB46149.1"/>
    <property type="molecule type" value="Genomic_DNA"/>
</dbReference>
<evidence type="ECO:0000313" key="4">
    <source>
        <dbReference type="Proteomes" id="UP000030765"/>
    </source>
</evidence>
<feature type="compositionally biased region" description="Polar residues" evidence="1">
    <location>
        <begin position="311"/>
        <end position="323"/>
    </location>
</feature>
<dbReference type="VEuPathDB" id="VectorBase:ASIS008939"/>
<reference evidence="3" key="2">
    <citation type="submission" date="2020-05" db="UniProtKB">
        <authorList>
            <consortium name="EnsemblMetazoa"/>
        </authorList>
    </citation>
    <scope>IDENTIFICATION</scope>
</reference>
<feature type="region of interest" description="Disordered" evidence="1">
    <location>
        <begin position="1"/>
        <end position="37"/>
    </location>
</feature>
<dbReference type="EnsemblMetazoa" id="ASIC014148-RA">
    <property type="protein sequence ID" value="ASIC014148-PA"/>
    <property type="gene ID" value="ASIC014148"/>
</dbReference>
<proteinExistence type="predicted"/>
<name>A0A084W7F5_ANOSI</name>
<evidence type="ECO:0000256" key="1">
    <source>
        <dbReference type="SAM" id="MobiDB-lite"/>
    </source>
</evidence>
<gene>
    <name evidence="2" type="ORF">ZHAS_00014148</name>
</gene>
<dbReference type="EMBL" id="ATLV01021241">
    <property type="status" value="NOT_ANNOTATED_CDS"/>
    <property type="molecule type" value="Genomic_DNA"/>
</dbReference>
<organism evidence="2">
    <name type="scientific">Anopheles sinensis</name>
    <name type="common">Mosquito</name>
    <dbReference type="NCBI Taxonomy" id="74873"/>
    <lineage>
        <taxon>Eukaryota</taxon>
        <taxon>Metazoa</taxon>
        <taxon>Ecdysozoa</taxon>
        <taxon>Arthropoda</taxon>
        <taxon>Hexapoda</taxon>
        <taxon>Insecta</taxon>
        <taxon>Pterygota</taxon>
        <taxon>Neoptera</taxon>
        <taxon>Endopterygota</taxon>
        <taxon>Diptera</taxon>
        <taxon>Nematocera</taxon>
        <taxon>Culicoidea</taxon>
        <taxon>Culicidae</taxon>
        <taxon>Anophelinae</taxon>
        <taxon>Anopheles</taxon>
    </lineage>
</organism>
<dbReference type="AlphaFoldDB" id="A0A084W7F5"/>
<evidence type="ECO:0000313" key="2">
    <source>
        <dbReference type="EMBL" id="KFB46149.1"/>
    </source>
</evidence>
<dbReference type="VEuPathDB" id="VectorBase:ASIC014148"/>
<feature type="compositionally biased region" description="Polar residues" evidence="1">
    <location>
        <begin position="1"/>
        <end position="10"/>
    </location>
</feature>
<keyword evidence="4" id="KW-1185">Reference proteome</keyword>
<feature type="region of interest" description="Disordered" evidence="1">
    <location>
        <begin position="293"/>
        <end position="337"/>
    </location>
</feature>
<protein>
    <submittedName>
        <fullName evidence="2 3">Uncharacterized protein</fullName>
    </submittedName>
</protein>
<feature type="region of interest" description="Disordered" evidence="1">
    <location>
        <begin position="247"/>
        <end position="280"/>
    </location>
</feature>
<evidence type="ECO:0000313" key="3">
    <source>
        <dbReference type="EnsemblMetazoa" id="ASIC014148-PA"/>
    </source>
</evidence>
<feature type="compositionally biased region" description="Pro residues" evidence="1">
    <location>
        <begin position="247"/>
        <end position="259"/>
    </location>
</feature>
<dbReference type="Proteomes" id="UP000030765">
    <property type="component" value="Unassembled WGS sequence"/>
</dbReference>
<reference evidence="2 4" key="1">
    <citation type="journal article" date="2014" name="BMC Genomics">
        <title>Genome sequence of Anopheles sinensis provides insight into genetics basis of mosquito competence for malaria parasites.</title>
        <authorList>
            <person name="Zhou D."/>
            <person name="Zhang D."/>
            <person name="Ding G."/>
            <person name="Shi L."/>
            <person name="Hou Q."/>
            <person name="Ye Y."/>
            <person name="Xu Y."/>
            <person name="Zhou H."/>
            <person name="Xiong C."/>
            <person name="Li S."/>
            <person name="Yu J."/>
            <person name="Hong S."/>
            <person name="Yu X."/>
            <person name="Zou P."/>
            <person name="Chen C."/>
            <person name="Chang X."/>
            <person name="Wang W."/>
            <person name="Lv Y."/>
            <person name="Sun Y."/>
            <person name="Ma L."/>
            <person name="Shen B."/>
            <person name="Zhu C."/>
        </authorList>
    </citation>
    <scope>NUCLEOTIDE SEQUENCE [LARGE SCALE GENOMIC DNA]</scope>
</reference>